<dbReference type="SMART" id="SM00388">
    <property type="entry name" value="HisKA"/>
    <property type="match status" value="1"/>
</dbReference>
<dbReference type="InterPro" id="IPR011006">
    <property type="entry name" value="CheY-like_superfamily"/>
</dbReference>
<dbReference type="SUPFAM" id="SSF55874">
    <property type="entry name" value="ATPase domain of HSP90 chaperone/DNA topoisomerase II/histidine kinase"/>
    <property type="match status" value="1"/>
</dbReference>
<feature type="region of interest" description="Disordered" evidence="7">
    <location>
        <begin position="551"/>
        <end position="575"/>
    </location>
</feature>
<dbReference type="PRINTS" id="PR00344">
    <property type="entry name" value="BCTRLSENSOR"/>
</dbReference>
<proteinExistence type="predicted"/>
<dbReference type="Proteomes" id="UP000785679">
    <property type="component" value="Unassembled WGS sequence"/>
</dbReference>
<dbReference type="Pfam" id="PF02518">
    <property type="entry name" value="HATPase_c"/>
    <property type="match status" value="1"/>
</dbReference>
<dbReference type="Gene3D" id="1.10.287.130">
    <property type="match status" value="1"/>
</dbReference>
<evidence type="ECO:0000256" key="7">
    <source>
        <dbReference type="SAM" id="MobiDB-lite"/>
    </source>
</evidence>
<keyword evidence="8" id="KW-0812">Transmembrane</keyword>
<feature type="modified residue" description="4-aspartylphosphate" evidence="6">
    <location>
        <position position="774"/>
    </location>
</feature>
<dbReference type="GO" id="GO:0000155">
    <property type="term" value="F:phosphorelay sensor kinase activity"/>
    <property type="evidence" value="ECO:0007669"/>
    <property type="project" value="InterPro"/>
</dbReference>
<comment type="caution">
    <text evidence="11">The sequence shown here is derived from an EMBL/GenBank/DDBJ whole genome shotgun (WGS) entry which is preliminary data.</text>
</comment>
<evidence type="ECO:0000256" key="5">
    <source>
        <dbReference type="ARBA" id="ARBA00022777"/>
    </source>
</evidence>
<dbReference type="InterPro" id="IPR003594">
    <property type="entry name" value="HATPase_dom"/>
</dbReference>
<name>A0A8J8P2P1_HALGN</name>
<keyword evidence="4" id="KW-0808">Transferase</keyword>
<evidence type="ECO:0000256" key="2">
    <source>
        <dbReference type="ARBA" id="ARBA00012438"/>
    </source>
</evidence>
<keyword evidence="3 6" id="KW-0597">Phosphoprotein</keyword>
<evidence type="ECO:0000256" key="4">
    <source>
        <dbReference type="ARBA" id="ARBA00022679"/>
    </source>
</evidence>
<evidence type="ECO:0000256" key="3">
    <source>
        <dbReference type="ARBA" id="ARBA00022553"/>
    </source>
</evidence>
<keyword evidence="5" id="KW-0418">Kinase</keyword>
<keyword evidence="12" id="KW-1185">Reference proteome</keyword>
<dbReference type="PANTHER" id="PTHR43047">
    <property type="entry name" value="TWO-COMPONENT HISTIDINE PROTEIN KINASE"/>
    <property type="match status" value="1"/>
</dbReference>
<accession>A0A8J8P2P1</accession>
<comment type="catalytic activity">
    <reaction evidence="1">
        <text>ATP + protein L-histidine = ADP + protein N-phospho-L-histidine.</text>
        <dbReference type="EC" id="2.7.13.3"/>
    </reaction>
</comment>
<evidence type="ECO:0000313" key="11">
    <source>
        <dbReference type="EMBL" id="TNV84684.1"/>
    </source>
</evidence>
<dbReference type="InterPro" id="IPR005467">
    <property type="entry name" value="His_kinase_dom"/>
</dbReference>
<evidence type="ECO:0000259" key="10">
    <source>
        <dbReference type="PROSITE" id="PS50110"/>
    </source>
</evidence>
<feature type="domain" description="Response regulatory" evidence="10">
    <location>
        <begin position="712"/>
        <end position="792"/>
    </location>
</feature>
<dbReference type="Gene3D" id="3.30.565.10">
    <property type="entry name" value="Histidine kinase-like ATPase, C-terminal domain"/>
    <property type="match status" value="1"/>
</dbReference>
<dbReference type="Gene3D" id="3.40.50.2300">
    <property type="match status" value="1"/>
</dbReference>
<dbReference type="PANTHER" id="PTHR43047:SF72">
    <property type="entry name" value="OSMOSENSING HISTIDINE PROTEIN KINASE SLN1"/>
    <property type="match status" value="1"/>
</dbReference>
<evidence type="ECO:0000313" key="12">
    <source>
        <dbReference type="Proteomes" id="UP000785679"/>
    </source>
</evidence>
<evidence type="ECO:0000256" key="6">
    <source>
        <dbReference type="PROSITE-ProRule" id="PRU00169"/>
    </source>
</evidence>
<organism evidence="11 12">
    <name type="scientific">Halteria grandinella</name>
    <dbReference type="NCBI Taxonomy" id="5974"/>
    <lineage>
        <taxon>Eukaryota</taxon>
        <taxon>Sar</taxon>
        <taxon>Alveolata</taxon>
        <taxon>Ciliophora</taxon>
        <taxon>Intramacronucleata</taxon>
        <taxon>Spirotrichea</taxon>
        <taxon>Stichotrichia</taxon>
        <taxon>Sporadotrichida</taxon>
        <taxon>Halteriidae</taxon>
        <taxon>Halteria</taxon>
    </lineage>
</organism>
<dbReference type="FunFam" id="3.30.565.10:FF:000010">
    <property type="entry name" value="Sensor histidine kinase RcsC"/>
    <property type="match status" value="1"/>
</dbReference>
<sequence>MVQEEWLLHYLKLLLHRNYRAADIFITKKIRILPSVSQLSINSFRKLVFLAQQEFLELAMGTSYFRKKVHRIIYWAYYIARNYIEYGSFPILMIMSVMAFIFAQQFTAQIYENFLQKLHRHAHEIQESFNSTLNLIPNGIMIIEVSSKSISFINKEMKEFLNFNDIKEANAQVNVKERVQLFVQKESISSEYLHTLDSASSSVRRSASTQSGDSQVNEMKKIKQKGIASSLNKNLWEVIVNLKQYKQSERVDSIFKSQSPRRYIQVRSQLINNGTQIMAICTDITRLKDVEAQARQMRSSFFSSIAHELRTPLNSVIPILKLVQSFLSAKGPINVEKIIRFINIALNSSMHLENVIEDALDISRLENNKFQMFKETFEVRDCVKQVLDIMKFQVEQKGLVLQKEIGREVPMRIQTDQKRLKQVLFNLLGNAIKFTFQGIIKIGINFDEQNQALKVKVIDTGVGIQPEDQNKLFKFFGCLTKTKDINRGGMGLGLTISKMIVQQLGGEIKVKSTPQVGSEFSFWIPVENNVLFPEIICEDFQELEQTMMSLQRERKSSWSPQSKGDSPKNRKFADVNINVKEQIGKRIGRQSKSPNLTKNDANKQKRILIQKIISKCEPQFNDENNSNENIVFTNADNQSMQNIRDKEKTIADMYLQLQEQSCVPRKVMLSQEHQICTEEAERPNRQLVILKNSQPQIANSSTKSIAKNTKIRVLCVDDSPNNLFVLEETIKSLCEEEIQAEITTALNGKIALDLIKNSQGQTEAAALFDLILMDLQMPVLNGFQVRIKNSSN</sequence>
<evidence type="ECO:0000256" key="1">
    <source>
        <dbReference type="ARBA" id="ARBA00000085"/>
    </source>
</evidence>
<dbReference type="PROSITE" id="PS50110">
    <property type="entry name" value="RESPONSE_REGULATORY"/>
    <property type="match status" value="1"/>
</dbReference>
<dbReference type="EC" id="2.7.13.3" evidence="2"/>
<keyword evidence="8" id="KW-0472">Membrane</keyword>
<keyword evidence="8" id="KW-1133">Transmembrane helix</keyword>
<dbReference type="Pfam" id="PF00072">
    <property type="entry name" value="Response_reg"/>
    <property type="match status" value="1"/>
</dbReference>
<dbReference type="InterPro" id="IPR036890">
    <property type="entry name" value="HATPase_C_sf"/>
</dbReference>
<gene>
    <name evidence="11" type="ORF">FGO68_gene9919</name>
</gene>
<dbReference type="AlphaFoldDB" id="A0A8J8P2P1"/>
<dbReference type="SUPFAM" id="SSF47384">
    <property type="entry name" value="Homodimeric domain of signal transducing histidine kinase"/>
    <property type="match status" value="1"/>
</dbReference>
<dbReference type="CDD" id="cd00082">
    <property type="entry name" value="HisKA"/>
    <property type="match status" value="1"/>
</dbReference>
<dbReference type="PROSITE" id="PS50109">
    <property type="entry name" value="HIS_KIN"/>
    <property type="match status" value="1"/>
</dbReference>
<dbReference type="OrthoDB" id="10266508at2759"/>
<dbReference type="InterPro" id="IPR036097">
    <property type="entry name" value="HisK_dim/P_sf"/>
</dbReference>
<dbReference type="EMBL" id="RRYP01002522">
    <property type="protein sequence ID" value="TNV84684.1"/>
    <property type="molecule type" value="Genomic_DNA"/>
</dbReference>
<feature type="transmembrane region" description="Helical" evidence="8">
    <location>
        <begin position="83"/>
        <end position="103"/>
    </location>
</feature>
<dbReference type="SUPFAM" id="SSF52172">
    <property type="entry name" value="CheY-like"/>
    <property type="match status" value="1"/>
</dbReference>
<dbReference type="InterPro" id="IPR003661">
    <property type="entry name" value="HisK_dim/P_dom"/>
</dbReference>
<evidence type="ECO:0000259" key="9">
    <source>
        <dbReference type="PROSITE" id="PS50109"/>
    </source>
</evidence>
<dbReference type="Pfam" id="PF00512">
    <property type="entry name" value="HisKA"/>
    <property type="match status" value="1"/>
</dbReference>
<dbReference type="GO" id="GO:0009927">
    <property type="term" value="F:histidine phosphotransfer kinase activity"/>
    <property type="evidence" value="ECO:0007669"/>
    <property type="project" value="TreeGrafter"/>
</dbReference>
<dbReference type="SMART" id="SM00387">
    <property type="entry name" value="HATPase_c"/>
    <property type="match status" value="1"/>
</dbReference>
<dbReference type="GO" id="GO:0005886">
    <property type="term" value="C:plasma membrane"/>
    <property type="evidence" value="ECO:0007669"/>
    <property type="project" value="TreeGrafter"/>
</dbReference>
<protein>
    <recommendedName>
        <fullName evidence="2">histidine kinase</fullName>
        <ecNumber evidence="2">2.7.13.3</ecNumber>
    </recommendedName>
</protein>
<dbReference type="InterPro" id="IPR004358">
    <property type="entry name" value="Sig_transdc_His_kin-like_C"/>
</dbReference>
<feature type="domain" description="Histidine kinase" evidence="9">
    <location>
        <begin position="304"/>
        <end position="528"/>
    </location>
</feature>
<reference evidence="11" key="1">
    <citation type="submission" date="2019-06" db="EMBL/GenBank/DDBJ databases">
        <authorList>
            <person name="Zheng W."/>
        </authorList>
    </citation>
    <scope>NUCLEOTIDE SEQUENCE</scope>
    <source>
        <strain evidence="11">QDHG01</strain>
    </source>
</reference>
<evidence type="ECO:0000256" key="8">
    <source>
        <dbReference type="SAM" id="Phobius"/>
    </source>
</evidence>
<dbReference type="InterPro" id="IPR001789">
    <property type="entry name" value="Sig_transdc_resp-reg_receiver"/>
</dbReference>